<dbReference type="InterPro" id="IPR001849">
    <property type="entry name" value="PH_domain"/>
</dbReference>
<dbReference type="SUPFAM" id="SSF50729">
    <property type="entry name" value="PH domain-like"/>
    <property type="match status" value="1"/>
</dbReference>
<sequence length="298" mass="33755">MSYWQDDTREYEVIAILVQWSHGRSGSQRRDSGSAGARDGAGQRRSAEQQPSWLAELAESVVPLECLSEEGGDRERMTANHETYLLMASTQNDMEDWVKSVRRVIWAPFGGGEEGGEDTVRYEKRYGNHLAPMLVEQCVDFIRLRGLKEEGLFRLPGQANLVKELQDAFDCGEKPLFDRNTDVHTVASLLKLYLRELPEPVIPYAKYEDFLSCAKLLSKEEETGLNELVKQVKSLPVVNYNLLKYICRFLDEVQSYSGVNKMSVQNLATVFGPNILRPKVEDPLTIMEGTVVVQQLMS</sequence>
<protein>
    <submittedName>
        <fullName evidence="6">Rho GTPase-activating protein 24-like</fullName>
    </submittedName>
</protein>
<evidence type="ECO:0000313" key="5">
    <source>
        <dbReference type="Proteomes" id="UP000694871"/>
    </source>
</evidence>
<keyword evidence="5" id="KW-1185">Reference proteome</keyword>
<evidence type="ECO:0000313" key="6">
    <source>
        <dbReference type="RefSeq" id="XP_015276407.1"/>
    </source>
</evidence>
<gene>
    <name evidence="6" type="primary">LOC107118556</name>
</gene>
<feature type="domain" description="Rho-GAP" evidence="4">
    <location>
        <begin position="120"/>
        <end position="298"/>
    </location>
</feature>
<proteinExistence type="predicted"/>
<evidence type="ECO:0000256" key="2">
    <source>
        <dbReference type="SAM" id="MobiDB-lite"/>
    </source>
</evidence>
<dbReference type="Gene3D" id="1.10.555.10">
    <property type="entry name" value="Rho GTPase activation protein"/>
    <property type="match status" value="1"/>
</dbReference>
<dbReference type="PANTHER" id="PTHR15228">
    <property type="entry name" value="SPERMATHECAL PHYSIOLOGY VARIANT"/>
    <property type="match status" value="1"/>
</dbReference>
<dbReference type="GeneID" id="107118556"/>
<feature type="region of interest" description="Disordered" evidence="2">
    <location>
        <begin position="24"/>
        <end position="50"/>
    </location>
</feature>
<dbReference type="InterPro" id="IPR051025">
    <property type="entry name" value="RhoGAP"/>
</dbReference>
<dbReference type="Pfam" id="PF00620">
    <property type="entry name" value="RhoGAP"/>
    <property type="match status" value="1"/>
</dbReference>
<dbReference type="RefSeq" id="XP_015276407.1">
    <property type="nucleotide sequence ID" value="XM_015420921.1"/>
</dbReference>
<dbReference type="PROSITE" id="PS50238">
    <property type="entry name" value="RHOGAP"/>
    <property type="match status" value="1"/>
</dbReference>
<dbReference type="Proteomes" id="UP000694871">
    <property type="component" value="Unplaced"/>
</dbReference>
<accession>A0ABM1KRS0</accession>
<keyword evidence="1" id="KW-0343">GTPase activation</keyword>
<dbReference type="InterPro" id="IPR008936">
    <property type="entry name" value="Rho_GTPase_activation_prot"/>
</dbReference>
<organism evidence="5 6">
    <name type="scientific">Gekko japonicus</name>
    <name type="common">Schlegel's Japanese gecko</name>
    <dbReference type="NCBI Taxonomy" id="146911"/>
    <lineage>
        <taxon>Eukaryota</taxon>
        <taxon>Metazoa</taxon>
        <taxon>Chordata</taxon>
        <taxon>Craniata</taxon>
        <taxon>Vertebrata</taxon>
        <taxon>Euteleostomi</taxon>
        <taxon>Lepidosauria</taxon>
        <taxon>Squamata</taxon>
        <taxon>Bifurcata</taxon>
        <taxon>Gekkota</taxon>
        <taxon>Gekkonidae</taxon>
        <taxon>Gekkoninae</taxon>
        <taxon>Gekko</taxon>
    </lineage>
</organism>
<feature type="non-terminal residue" evidence="6">
    <location>
        <position position="298"/>
    </location>
</feature>
<dbReference type="PANTHER" id="PTHR15228:SF19">
    <property type="entry name" value="RHO GTPASE-ACTIVATING PROTEIN 24"/>
    <property type="match status" value="1"/>
</dbReference>
<dbReference type="PROSITE" id="PS50003">
    <property type="entry name" value="PH_DOMAIN"/>
    <property type="match status" value="1"/>
</dbReference>
<reference evidence="6" key="1">
    <citation type="submission" date="2025-08" db="UniProtKB">
        <authorList>
            <consortium name="RefSeq"/>
        </authorList>
    </citation>
    <scope>IDENTIFICATION</scope>
</reference>
<evidence type="ECO:0000256" key="1">
    <source>
        <dbReference type="ARBA" id="ARBA00022468"/>
    </source>
</evidence>
<evidence type="ECO:0000259" key="4">
    <source>
        <dbReference type="PROSITE" id="PS50238"/>
    </source>
</evidence>
<dbReference type="SUPFAM" id="SSF48350">
    <property type="entry name" value="GTPase activation domain, GAP"/>
    <property type="match status" value="1"/>
</dbReference>
<feature type="domain" description="PH" evidence="3">
    <location>
        <begin position="73"/>
        <end position="106"/>
    </location>
</feature>
<dbReference type="InterPro" id="IPR000198">
    <property type="entry name" value="RhoGAP_dom"/>
</dbReference>
<dbReference type="SMART" id="SM00324">
    <property type="entry name" value="RhoGAP"/>
    <property type="match status" value="1"/>
</dbReference>
<name>A0ABM1KRS0_GEKJA</name>
<evidence type="ECO:0000259" key="3">
    <source>
        <dbReference type="PROSITE" id="PS50003"/>
    </source>
</evidence>